<keyword evidence="3" id="KW-1185">Reference proteome</keyword>
<dbReference type="Proteomes" id="UP000507470">
    <property type="component" value="Unassembled WGS sequence"/>
</dbReference>
<dbReference type="AlphaFoldDB" id="A0A6J8EP35"/>
<sequence length="159" mass="18019">MKCDSSDSRNIPPLQIDEDLICDDTEKAKIFNDYFCGQSNLDDSNTHLPDIPDTRTEGLDYSISPQNCTAYGDNERAVVEKANRTKRVQLWTYTECLSDDAINLHLMHNFKSSTDKIVYAEMFGFHFDFDADITIECDVKVCPKSKSDPSCTLKTVSIL</sequence>
<proteinExistence type="predicted"/>
<evidence type="ECO:0000313" key="2">
    <source>
        <dbReference type="EMBL" id="CAC5421703.1"/>
    </source>
</evidence>
<feature type="domain" description="ZP" evidence="1">
    <location>
        <begin position="1"/>
        <end position="158"/>
    </location>
</feature>
<dbReference type="PROSITE" id="PS51034">
    <property type="entry name" value="ZP_2"/>
    <property type="match status" value="1"/>
</dbReference>
<dbReference type="InterPro" id="IPR001507">
    <property type="entry name" value="ZP_dom"/>
</dbReference>
<name>A0A6J8EP35_MYTCO</name>
<dbReference type="OrthoDB" id="6186506at2759"/>
<gene>
    <name evidence="2" type="ORF">MCOR_53795</name>
</gene>
<accession>A0A6J8EP35</accession>
<reference evidence="2 3" key="1">
    <citation type="submission" date="2020-06" db="EMBL/GenBank/DDBJ databases">
        <authorList>
            <person name="Li R."/>
            <person name="Bekaert M."/>
        </authorList>
    </citation>
    <scope>NUCLEOTIDE SEQUENCE [LARGE SCALE GENOMIC DNA]</scope>
    <source>
        <strain evidence="3">wild</strain>
    </source>
</reference>
<organism evidence="2 3">
    <name type="scientific">Mytilus coruscus</name>
    <name type="common">Sea mussel</name>
    <dbReference type="NCBI Taxonomy" id="42192"/>
    <lineage>
        <taxon>Eukaryota</taxon>
        <taxon>Metazoa</taxon>
        <taxon>Spiralia</taxon>
        <taxon>Lophotrochozoa</taxon>
        <taxon>Mollusca</taxon>
        <taxon>Bivalvia</taxon>
        <taxon>Autobranchia</taxon>
        <taxon>Pteriomorphia</taxon>
        <taxon>Mytilida</taxon>
        <taxon>Mytiloidea</taxon>
        <taxon>Mytilidae</taxon>
        <taxon>Mytilinae</taxon>
        <taxon>Mytilus</taxon>
    </lineage>
</organism>
<protein>
    <recommendedName>
        <fullName evidence="1">ZP domain-containing protein</fullName>
    </recommendedName>
</protein>
<dbReference type="EMBL" id="CACVKT020009374">
    <property type="protein sequence ID" value="CAC5421703.1"/>
    <property type="molecule type" value="Genomic_DNA"/>
</dbReference>
<evidence type="ECO:0000313" key="3">
    <source>
        <dbReference type="Proteomes" id="UP000507470"/>
    </source>
</evidence>
<evidence type="ECO:0000259" key="1">
    <source>
        <dbReference type="PROSITE" id="PS51034"/>
    </source>
</evidence>